<name>A0A3S5B9E8_9PLAT</name>
<keyword evidence="2" id="KW-1133">Transmembrane helix</keyword>
<keyword evidence="2" id="KW-0812">Transmembrane</keyword>
<evidence type="ECO:0000256" key="2">
    <source>
        <dbReference type="SAM" id="Phobius"/>
    </source>
</evidence>
<dbReference type="EMBL" id="CAAALY010264099">
    <property type="protein sequence ID" value="VEL40222.1"/>
    <property type="molecule type" value="Genomic_DNA"/>
</dbReference>
<organism evidence="3 4">
    <name type="scientific">Protopolystoma xenopodis</name>
    <dbReference type="NCBI Taxonomy" id="117903"/>
    <lineage>
        <taxon>Eukaryota</taxon>
        <taxon>Metazoa</taxon>
        <taxon>Spiralia</taxon>
        <taxon>Lophotrochozoa</taxon>
        <taxon>Platyhelminthes</taxon>
        <taxon>Monogenea</taxon>
        <taxon>Polyopisthocotylea</taxon>
        <taxon>Polystomatidea</taxon>
        <taxon>Polystomatidae</taxon>
        <taxon>Protopolystoma</taxon>
    </lineage>
</organism>
<feature type="compositionally biased region" description="Polar residues" evidence="1">
    <location>
        <begin position="214"/>
        <end position="226"/>
    </location>
</feature>
<sequence length="301" mass="33725">MDLGVSGFILLALGGALLFICLVACLYRLLLSLRQRHCKPTACWSTESPPADQLSPTVDLPTEGSRHDGETTSLLSLEDDHSTALHKQTFSLPTFRPKNINSGRSVGDKVSQPPLKLVTRKGTSATRQPLQQTSGGLLSASQVSELTSNLASLETLAGPTRRPKECQTVVHPWPQPQLQHHNRNYNHQKQHQQYHYQEKVSRAGWESSYRPDRQSIQQGSGFCENQSTRRKKQRSTLQRQQQHLLQLPIETRLCEQEKIIHVPMTLEKEVRSHFLHCGSLKASILFAQNVTSTGAIGSSWQ</sequence>
<keyword evidence="4" id="KW-1185">Reference proteome</keyword>
<keyword evidence="2" id="KW-0472">Membrane</keyword>
<proteinExistence type="predicted"/>
<dbReference type="AlphaFoldDB" id="A0A3S5B9E8"/>
<reference evidence="3" key="1">
    <citation type="submission" date="2018-11" db="EMBL/GenBank/DDBJ databases">
        <authorList>
            <consortium name="Pathogen Informatics"/>
        </authorList>
    </citation>
    <scope>NUCLEOTIDE SEQUENCE</scope>
</reference>
<feature type="transmembrane region" description="Helical" evidence="2">
    <location>
        <begin position="6"/>
        <end position="30"/>
    </location>
</feature>
<accession>A0A3S5B9E8</accession>
<protein>
    <submittedName>
        <fullName evidence="3">Uncharacterized protein</fullName>
    </submittedName>
</protein>
<evidence type="ECO:0000313" key="4">
    <source>
        <dbReference type="Proteomes" id="UP000784294"/>
    </source>
</evidence>
<evidence type="ECO:0000313" key="3">
    <source>
        <dbReference type="EMBL" id="VEL40222.1"/>
    </source>
</evidence>
<comment type="caution">
    <text evidence="3">The sequence shown here is derived from an EMBL/GenBank/DDBJ whole genome shotgun (WGS) entry which is preliminary data.</text>
</comment>
<gene>
    <name evidence="3" type="ORF">PXEA_LOCUS33662</name>
</gene>
<evidence type="ECO:0000256" key="1">
    <source>
        <dbReference type="SAM" id="MobiDB-lite"/>
    </source>
</evidence>
<dbReference type="Proteomes" id="UP000784294">
    <property type="component" value="Unassembled WGS sequence"/>
</dbReference>
<feature type="region of interest" description="Disordered" evidence="1">
    <location>
        <begin position="188"/>
        <end position="235"/>
    </location>
</feature>
<feature type="region of interest" description="Disordered" evidence="1">
    <location>
        <begin position="42"/>
        <end position="70"/>
    </location>
</feature>